<keyword evidence="6" id="KW-1185">Reference proteome</keyword>
<organism evidence="5">
    <name type="scientific">Notodromas monacha</name>
    <dbReference type="NCBI Taxonomy" id="399045"/>
    <lineage>
        <taxon>Eukaryota</taxon>
        <taxon>Metazoa</taxon>
        <taxon>Ecdysozoa</taxon>
        <taxon>Arthropoda</taxon>
        <taxon>Crustacea</taxon>
        <taxon>Oligostraca</taxon>
        <taxon>Ostracoda</taxon>
        <taxon>Podocopa</taxon>
        <taxon>Podocopida</taxon>
        <taxon>Cypridocopina</taxon>
        <taxon>Cypridoidea</taxon>
        <taxon>Cyprididae</taxon>
        <taxon>Notodromas</taxon>
    </lineage>
</organism>
<evidence type="ECO:0000256" key="2">
    <source>
        <dbReference type="ARBA" id="ARBA00022490"/>
    </source>
</evidence>
<dbReference type="PANTHER" id="PTHR22999:SF23">
    <property type="entry name" value="SORTING NEXIN-16"/>
    <property type="match status" value="1"/>
</dbReference>
<dbReference type="GO" id="GO:0005769">
    <property type="term" value="C:early endosome"/>
    <property type="evidence" value="ECO:0007669"/>
    <property type="project" value="TreeGrafter"/>
</dbReference>
<feature type="region of interest" description="Disordered" evidence="3">
    <location>
        <begin position="148"/>
        <end position="188"/>
    </location>
</feature>
<dbReference type="EMBL" id="CAJPEX010000631">
    <property type="protein sequence ID" value="CAG0916609.1"/>
    <property type="molecule type" value="Genomic_DNA"/>
</dbReference>
<sequence>MMLETCSISLHHSRIAAVSVPMAETLPKAGIISGDHHNNQLLQMGSGSGGKLTLYKVLVCDGADEWFIFRRYNEFRELRDVIRHAFPRERIPFPGKRLFGSNFDPKFVLERRVGLDAFVQKVISIEDAMRMKEVRDFFNMDKPVCESTSSNDEGCSSNGSVNEPSSSESSTDSPSSADRLDLGSSERITSKPSDFEFLKIQASTVNPTK</sequence>
<dbReference type="GO" id="GO:0008333">
    <property type="term" value="P:endosome to lysosome transport"/>
    <property type="evidence" value="ECO:0007669"/>
    <property type="project" value="TreeGrafter"/>
</dbReference>
<gene>
    <name evidence="5" type="ORF">NMOB1V02_LOCUS4219</name>
</gene>
<evidence type="ECO:0000313" key="5">
    <source>
        <dbReference type="EMBL" id="CAD7276457.1"/>
    </source>
</evidence>
<protein>
    <recommendedName>
        <fullName evidence="4">PX domain-containing protein</fullName>
    </recommendedName>
</protein>
<dbReference type="GO" id="GO:0005770">
    <property type="term" value="C:late endosome"/>
    <property type="evidence" value="ECO:0007669"/>
    <property type="project" value="TreeGrafter"/>
</dbReference>
<evidence type="ECO:0000313" key="6">
    <source>
        <dbReference type="Proteomes" id="UP000678499"/>
    </source>
</evidence>
<reference evidence="5" key="1">
    <citation type="submission" date="2020-11" db="EMBL/GenBank/DDBJ databases">
        <authorList>
            <person name="Tran Van P."/>
        </authorList>
    </citation>
    <scope>NUCLEOTIDE SEQUENCE</scope>
</reference>
<dbReference type="OrthoDB" id="76516at2759"/>
<dbReference type="SUPFAM" id="SSF64268">
    <property type="entry name" value="PX domain"/>
    <property type="match status" value="1"/>
</dbReference>
<dbReference type="AlphaFoldDB" id="A0A7R9GD68"/>
<evidence type="ECO:0000256" key="3">
    <source>
        <dbReference type="SAM" id="MobiDB-lite"/>
    </source>
</evidence>
<dbReference type="InterPro" id="IPR036871">
    <property type="entry name" value="PX_dom_sf"/>
</dbReference>
<dbReference type="Gene3D" id="3.30.1520.10">
    <property type="entry name" value="Phox-like domain"/>
    <property type="match status" value="1"/>
</dbReference>
<dbReference type="Proteomes" id="UP000678499">
    <property type="component" value="Unassembled WGS sequence"/>
</dbReference>
<accession>A0A7R9GD68</accession>
<evidence type="ECO:0000256" key="1">
    <source>
        <dbReference type="ARBA" id="ARBA00004496"/>
    </source>
</evidence>
<feature type="compositionally biased region" description="Low complexity" evidence="3">
    <location>
        <begin position="156"/>
        <end position="176"/>
    </location>
</feature>
<dbReference type="SMART" id="SM00312">
    <property type="entry name" value="PX"/>
    <property type="match status" value="1"/>
</dbReference>
<feature type="domain" description="PX" evidence="4">
    <location>
        <begin position="33"/>
        <end position="145"/>
    </location>
</feature>
<dbReference type="Pfam" id="PF00787">
    <property type="entry name" value="PX"/>
    <property type="match status" value="1"/>
</dbReference>
<dbReference type="EMBL" id="OA882668">
    <property type="protein sequence ID" value="CAD7276457.1"/>
    <property type="molecule type" value="Genomic_DNA"/>
</dbReference>
<evidence type="ECO:0000259" key="4">
    <source>
        <dbReference type="PROSITE" id="PS50195"/>
    </source>
</evidence>
<dbReference type="PROSITE" id="PS50195">
    <property type="entry name" value="PX"/>
    <property type="match status" value="1"/>
</dbReference>
<proteinExistence type="predicted"/>
<dbReference type="GO" id="GO:0035091">
    <property type="term" value="F:phosphatidylinositol binding"/>
    <property type="evidence" value="ECO:0007669"/>
    <property type="project" value="InterPro"/>
</dbReference>
<dbReference type="GO" id="GO:0045022">
    <property type="term" value="P:early endosome to late endosome transport"/>
    <property type="evidence" value="ECO:0007669"/>
    <property type="project" value="TreeGrafter"/>
</dbReference>
<dbReference type="InterPro" id="IPR051837">
    <property type="entry name" value="SortingNexin/PXDomain-PKLike"/>
</dbReference>
<keyword evidence="2" id="KW-0963">Cytoplasm</keyword>
<dbReference type="GO" id="GO:0006622">
    <property type="term" value="P:protein targeting to lysosome"/>
    <property type="evidence" value="ECO:0007669"/>
    <property type="project" value="TreeGrafter"/>
</dbReference>
<dbReference type="InterPro" id="IPR001683">
    <property type="entry name" value="PX_dom"/>
</dbReference>
<comment type="subcellular location">
    <subcellularLocation>
        <location evidence="1">Cytoplasm</location>
    </subcellularLocation>
</comment>
<name>A0A7R9GD68_9CRUS</name>
<dbReference type="PANTHER" id="PTHR22999">
    <property type="entry name" value="PX SERINE/THREONINE KINASE PXK"/>
    <property type="match status" value="1"/>
</dbReference>